<dbReference type="InterPro" id="IPR017850">
    <property type="entry name" value="Alkaline_phosphatase_core_sf"/>
</dbReference>
<dbReference type="Pfam" id="PF05506">
    <property type="entry name" value="PLipase_C_C"/>
    <property type="match status" value="2"/>
</dbReference>
<evidence type="ECO:0000256" key="1">
    <source>
        <dbReference type="ARBA" id="ARBA00009717"/>
    </source>
</evidence>
<dbReference type="EMBL" id="VCDI01000001">
    <property type="protein sequence ID" value="TLU74418.1"/>
    <property type="molecule type" value="Genomic_DNA"/>
</dbReference>
<feature type="domain" description="Bacterial phospholipase C C-terminal" evidence="4">
    <location>
        <begin position="502"/>
        <end position="586"/>
    </location>
</feature>
<keyword evidence="6" id="KW-1185">Reference proteome</keyword>
<sequence>MQSPDRRSFIKLLGTGAAAVGLRESIGRALALPANNKTGTINDIEHIVVLMQENRSFDHYFGTLQGVRGFGDPRAMRLPTGNPVFYQPAGAGYVLPFHPTAPDLGLQFIQDLAHDWDTTHVAWNQGNWDQWVPSKGTTTMAYLDRGDIPFHYALADAFTICDAYHCSLLGPTDPNRYYMWTGWVGNDGNGGGPVVDNAEAGYDWSTYPERLQAGGISWKIYQDAGTGLTAAGEWGYTSDPYIGNYGDNSLLYFHQYQNAATGTPLAEHARTGTDIAVSGTLFDIIRADVAAGTLPQVSWVVAPEAYTEHPNWPANYGAYYVSQILDILTDNPEVWSKTALLITYDENDGFFDHMVPPTPPQTAAQGQSTVSIENEIFPGSTEYVAGPYGLGARVPMLVVSPWSKGGWVNSQLFDHTSIIRFIEQRFGPNNPALVEANITPWRRTVAGDLTTAFDFRTPNDALPTLPGTASYAPPDALRHADYVPLPPVSQSLPRQEPGFRRARALPYRMQVTGTSNLAAATFGIDFGNPGSVGLVYQVRSGKLGEVPRNYTVEPGKQLSDTWRAAVGGLYDLTVHGPNGYLRAFRGSVASFASANLAVQGSEDAANCGITLQVTNHGQFTVQLSVADAYTRLSARYSLKPGASQTIRTPSSDLLGWYDLTLTTAQDATFRWQLAGHVETGRDGITDPAIGA</sequence>
<name>A0A5R9JJ99_9PROT</name>
<protein>
    <recommendedName>
        <fullName evidence="2">phospholipase C</fullName>
        <ecNumber evidence="2">3.1.4.3</ecNumber>
    </recommendedName>
</protein>
<dbReference type="NCBIfam" id="TIGR03396">
    <property type="entry name" value="PC_PLC"/>
    <property type="match status" value="1"/>
</dbReference>
<dbReference type="RefSeq" id="WP_138324669.1">
    <property type="nucleotide sequence ID" value="NZ_VCDI01000001.1"/>
</dbReference>
<evidence type="ECO:0000259" key="4">
    <source>
        <dbReference type="Pfam" id="PF05506"/>
    </source>
</evidence>
<keyword evidence="3" id="KW-0378">Hydrolase</keyword>
<dbReference type="GO" id="GO:0034480">
    <property type="term" value="F:phosphatidylcholine phospholipase C activity"/>
    <property type="evidence" value="ECO:0007669"/>
    <property type="project" value="UniProtKB-EC"/>
</dbReference>
<evidence type="ECO:0000256" key="3">
    <source>
        <dbReference type="ARBA" id="ARBA00022801"/>
    </source>
</evidence>
<dbReference type="InterPro" id="IPR017767">
    <property type="entry name" value="PC-PLC"/>
</dbReference>
<evidence type="ECO:0000256" key="2">
    <source>
        <dbReference type="ARBA" id="ARBA00012018"/>
    </source>
</evidence>
<dbReference type="Proteomes" id="UP000305654">
    <property type="component" value="Unassembled WGS sequence"/>
</dbReference>
<evidence type="ECO:0000313" key="6">
    <source>
        <dbReference type="Proteomes" id="UP000305654"/>
    </source>
</evidence>
<dbReference type="PANTHER" id="PTHR31956:SF1">
    <property type="entry name" value="NON-SPECIFIC PHOSPHOLIPASE C1"/>
    <property type="match status" value="1"/>
</dbReference>
<dbReference type="PROSITE" id="PS51318">
    <property type="entry name" value="TAT"/>
    <property type="match status" value="1"/>
</dbReference>
<comment type="similarity">
    <text evidence="1">Belongs to the bacterial phospholipase C family.</text>
</comment>
<dbReference type="AlphaFoldDB" id="A0A5R9JJ99"/>
<dbReference type="CDD" id="cd16014">
    <property type="entry name" value="PLC"/>
    <property type="match status" value="1"/>
</dbReference>
<accession>A0A5R9JJ99</accession>
<organism evidence="5 6">
    <name type="scientific">Lichenicoccus roseus</name>
    <dbReference type="NCBI Taxonomy" id="2683649"/>
    <lineage>
        <taxon>Bacteria</taxon>
        <taxon>Pseudomonadati</taxon>
        <taxon>Pseudomonadota</taxon>
        <taxon>Alphaproteobacteria</taxon>
        <taxon>Acetobacterales</taxon>
        <taxon>Acetobacteraceae</taxon>
        <taxon>Lichenicoccus</taxon>
    </lineage>
</organism>
<dbReference type="InterPro" id="IPR007312">
    <property type="entry name" value="Phosphoesterase"/>
</dbReference>
<dbReference type="Gene3D" id="3.40.720.10">
    <property type="entry name" value="Alkaline Phosphatase, subunit A"/>
    <property type="match status" value="2"/>
</dbReference>
<dbReference type="GO" id="GO:0016042">
    <property type="term" value="P:lipid catabolic process"/>
    <property type="evidence" value="ECO:0007669"/>
    <property type="project" value="InterPro"/>
</dbReference>
<dbReference type="PANTHER" id="PTHR31956">
    <property type="entry name" value="NON-SPECIFIC PHOSPHOLIPASE C4-RELATED"/>
    <property type="match status" value="1"/>
</dbReference>
<feature type="domain" description="Bacterial phospholipase C C-terminal" evidence="4">
    <location>
        <begin position="603"/>
        <end position="676"/>
    </location>
</feature>
<comment type="caution">
    <text evidence="5">The sequence shown here is derived from an EMBL/GenBank/DDBJ whole genome shotgun (WGS) entry which is preliminary data.</text>
</comment>
<gene>
    <name evidence="5" type="ORF">FE263_04330</name>
</gene>
<dbReference type="InterPro" id="IPR008475">
    <property type="entry name" value="PLipase_C_C"/>
</dbReference>
<dbReference type="OrthoDB" id="9770871at2"/>
<evidence type="ECO:0000313" key="5">
    <source>
        <dbReference type="EMBL" id="TLU74418.1"/>
    </source>
</evidence>
<dbReference type="EC" id="3.1.4.3" evidence="2"/>
<dbReference type="Pfam" id="PF04185">
    <property type="entry name" value="Phosphoesterase"/>
    <property type="match status" value="1"/>
</dbReference>
<reference evidence="5 6" key="1">
    <citation type="submission" date="2019-05" db="EMBL/GenBank/DDBJ databases">
        <authorList>
            <person name="Pankratov T."/>
            <person name="Grouzdev D."/>
        </authorList>
    </citation>
    <scope>NUCLEOTIDE SEQUENCE [LARGE SCALE GENOMIC DNA]</scope>
    <source>
        <strain evidence="5 6">KEBCLARHB70R</strain>
    </source>
</reference>
<dbReference type="InterPro" id="IPR006311">
    <property type="entry name" value="TAT_signal"/>
</dbReference>
<proteinExistence type="inferred from homology"/>